<dbReference type="CDD" id="cd02440">
    <property type="entry name" value="AdoMet_MTases"/>
    <property type="match status" value="1"/>
</dbReference>
<dbReference type="RefSeq" id="XP_036541060.1">
    <property type="nucleotide sequence ID" value="XM_036681286.1"/>
</dbReference>
<keyword evidence="3" id="KW-0732">Signal</keyword>
<evidence type="ECO:0000313" key="4">
    <source>
        <dbReference type="EMBL" id="KAF5610176.1"/>
    </source>
</evidence>
<evidence type="ECO:0000256" key="1">
    <source>
        <dbReference type="ARBA" id="ARBA00038158"/>
    </source>
</evidence>
<dbReference type="Proteomes" id="UP000547976">
    <property type="component" value="Unassembled WGS sequence"/>
</dbReference>
<feature type="chain" id="PRO_5034064454" description="Methyltransferase" evidence="3">
    <location>
        <begin position="19"/>
        <end position="1064"/>
    </location>
</feature>
<feature type="signal peptide" evidence="3">
    <location>
        <begin position="1"/>
        <end position="18"/>
    </location>
</feature>
<evidence type="ECO:0000256" key="3">
    <source>
        <dbReference type="SAM" id="SignalP"/>
    </source>
</evidence>
<accession>A0A8H5QA21</accession>
<dbReference type="GO" id="GO:0008168">
    <property type="term" value="F:methyltransferase activity"/>
    <property type="evidence" value="ECO:0007669"/>
    <property type="project" value="TreeGrafter"/>
</dbReference>
<dbReference type="AlphaFoldDB" id="A0A8H5QA21"/>
<feature type="compositionally biased region" description="Low complexity" evidence="2">
    <location>
        <begin position="750"/>
        <end position="759"/>
    </location>
</feature>
<dbReference type="PANTHER" id="PTHR43591:SF10">
    <property type="entry name" value="ABC TRANSMEMBRANE TYPE-1 DOMAIN-CONTAINING PROTEIN-RELATED"/>
    <property type="match status" value="1"/>
</dbReference>
<feature type="compositionally biased region" description="Acidic residues" evidence="2">
    <location>
        <begin position="739"/>
        <end position="749"/>
    </location>
</feature>
<organism evidence="4 5">
    <name type="scientific">Gibberella subglutinans</name>
    <name type="common">Fusarium subglutinans</name>
    <dbReference type="NCBI Taxonomy" id="42677"/>
    <lineage>
        <taxon>Eukaryota</taxon>
        <taxon>Fungi</taxon>
        <taxon>Dikarya</taxon>
        <taxon>Ascomycota</taxon>
        <taxon>Pezizomycotina</taxon>
        <taxon>Sordariomycetes</taxon>
        <taxon>Hypocreomycetidae</taxon>
        <taxon>Hypocreales</taxon>
        <taxon>Nectriaceae</taxon>
        <taxon>Fusarium</taxon>
        <taxon>Fusarium fujikuroi species complex</taxon>
    </lineage>
</organism>
<name>A0A8H5QA21_GIBSU</name>
<evidence type="ECO:0000313" key="5">
    <source>
        <dbReference type="Proteomes" id="UP000547976"/>
    </source>
</evidence>
<keyword evidence="5" id="KW-1185">Reference proteome</keyword>
<evidence type="ECO:0000256" key="2">
    <source>
        <dbReference type="SAM" id="MobiDB-lite"/>
    </source>
</evidence>
<comment type="similarity">
    <text evidence="1">Belongs to the methyltransferase superfamily. LaeA methyltransferase family.</text>
</comment>
<gene>
    <name evidence="4" type="ORF">FSUBG_3408</name>
</gene>
<dbReference type="Gene3D" id="3.40.50.150">
    <property type="entry name" value="Vaccinia Virus protein VP39"/>
    <property type="match status" value="1"/>
</dbReference>
<dbReference type="Pfam" id="PF13489">
    <property type="entry name" value="Methyltransf_23"/>
    <property type="match status" value="1"/>
</dbReference>
<reference evidence="4 5" key="1">
    <citation type="submission" date="2020-05" db="EMBL/GenBank/DDBJ databases">
        <title>Identification and distribution of gene clusters putatively required for synthesis of sphingolipid metabolism inhibitors in phylogenetically diverse species of the filamentous fungus Fusarium.</title>
        <authorList>
            <person name="Kim H.-S."/>
            <person name="Busman M."/>
            <person name="Brown D.W."/>
            <person name="Divon H."/>
            <person name="Uhlig S."/>
            <person name="Proctor R.H."/>
        </authorList>
    </citation>
    <scope>NUCLEOTIDE SEQUENCE [LARGE SCALE GENOMIC DNA]</scope>
    <source>
        <strain evidence="4 5">NRRL 66333</strain>
    </source>
</reference>
<sequence length="1064" mass="118573">MFFSQFLGFLSSLTITRSVPISMFPLDLSTDLSIQTSVKLVYRIKTNDPFEDIGKASIAIQKGITLHDIFGRSTDVNVDTVRSMSLDRASLPATFESIRLAMIRALVTQISKVQTLRTDNTSRDAHPPEEVMTIVDNIKPVVGCIDGIVSDASPHLVVSRLGHAFTILKVLWPKDFEIESNFHASMPGAYGDEESDTGLLHDIPPDCPRALRKLITDLFLTQNAPGITRAQLSVKSWEAAKRPTLTSQFKCVPTFAGALATFSHDLYHRSTDPSRRTEQAVSQFQDVMGVIQFCHLVIITQLDAPYEWYCKSTEGHQITSAALGALPSYFSGASLFSRVLASSFMESLGVGAISAAGVGVTGGIAVLFASTAVINHFLNRHKEYLNLTFPGALSTILQALGLPIAESEDIVEKTLLDRVRQDIGGCRAPKTLEKWRIKLEEGLKDYPGAKANQWCITPTSFWPRWLSSVAQVAQLRLQLSDKICIGSYDSIDLGGIYLDSPGFDDQKPEIKYMADVFQELFAIVIIVIPMDRTRSEATESALRIAIKLLRDQEDKRPLRILLSQADGLDHHRNNKQVFRDTLRDVKEQFMSRFRQELGEDFTTFRQQPFHDGVVCKSERLEDIIKPFSTHAQMSLDGISALADCPPGTPCKIERASHFGNLCELADAGEIWDIESLRSWLRDLSPTSVPMLSGLLLLVMSDPQTSDKAFDQPAPTTSTAPQEEVPIGLLPGQHWTQTEPDQDDDDDDNDSTLSDSASSTASLSSDILRYREINGRRYHSEQGDAQYWISNDNQANEALDINHHVLILMYNDKLFKAPLKDNIQSASVKNVVDIGTGTGIWAMDFADEFPSAKVVGIDISPIQPGWLPPNLEFQIDDCTQEWTFKENSLDYVHMRFLVGSIIDWPGLFKQAYKCLKPGGYIESHESSPCIGSDDNSVSEDSAMGQWGKIFMEGGRKLQRPFSVLEDNIQVESMKEAGFANIEEEEIKVPIGGWPEDPKLKEAGQYFQAAILQDVEGTLMFIANLLGWSKEEIHVFAARYRREIRSKKVHGYFRGKVVWAQKPLDS</sequence>
<dbReference type="PANTHER" id="PTHR43591">
    <property type="entry name" value="METHYLTRANSFERASE"/>
    <property type="match status" value="1"/>
</dbReference>
<dbReference type="InterPro" id="IPR029063">
    <property type="entry name" value="SAM-dependent_MTases_sf"/>
</dbReference>
<dbReference type="SUPFAM" id="SSF53335">
    <property type="entry name" value="S-adenosyl-L-methionine-dependent methyltransferases"/>
    <property type="match status" value="1"/>
</dbReference>
<evidence type="ECO:0008006" key="6">
    <source>
        <dbReference type="Google" id="ProtNLM"/>
    </source>
</evidence>
<proteinExistence type="inferred from homology"/>
<comment type="caution">
    <text evidence="4">The sequence shown here is derived from an EMBL/GenBank/DDBJ whole genome shotgun (WGS) entry which is preliminary data.</text>
</comment>
<dbReference type="GeneID" id="59316004"/>
<dbReference type="OrthoDB" id="426718at2759"/>
<feature type="region of interest" description="Disordered" evidence="2">
    <location>
        <begin position="705"/>
        <end position="759"/>
    </location>
</feature>
<dbReference type="EMBL" id="JAAOAV010000029">
    <property type="protein sequence ID" value="KAF5610176.1"/>
    <property type="molecule type" value="Genomic_DNA"/>
</dbReference>
<protein>
    <recommendedName>
        <fullName evidence="6">Methyltransferase</fullName>
    </recommendedName>
</protein>